<comment type="caution">
    <text evidence="7">The sequence shown here is derived from an EMBL/GenBank/DDBJ whole genome shotgun (WGS) entry which is preliminary data.</text>
</comment>
<evidence type="ECO:0000256" key="6">
    <source>
        <dbReference type="SAM" id="Phobius"/>
    </source>
</evidence>
<feature type="transmembrane region" description="Helical" evidence="6">
    <location>
        <begin position="12"/>
        <end position="31"/>
    </location>
</feature>
<protein>
    <submittedName>
        <fullName evidence="7">ABC transporter permease</fullName>
    </submittedName>
</protein>
<accession>A0A4Y4DMN4</accession>
<dbReference type="EMBL" id="BJNY01000002">
    <property type="protein sequence ID" value="GED05134.1"/>
    <property type="molecule type" value="Genomic_DNA"/>
</dbReference>
<feature type="transmembrane region" description="Helical" evidence="6">
    <location>
        <begin position="62"/>
        <end position="81"/>
    </location>
</feature>
<dbReference type="PANTHER" id="PTHR30028:SF0">
    <property type="entry name" value="PROTEIN ALUMINUM SENSITIVE 3"/>
    <property type="match status" value="1"/>
</dbReference>
<feature type="transmembrane region" description="Helical" evidence="6">
    <location>
        <begin position="214"/>
        <end position="235"/>
    </location>
</feature>
<evidence type="ECO:0000256" key="1">
    <source>
        <dbReference type="ARBA" id="ARBA00004141"/>
    </source>
</evidence>
<sequence length="254" mass="26600">MGTSLLNTGPGMWAMLGVAAAAATLVNYRLIQLPARQMLFAIARALVQMVLVALVISQVSRSWTLTCAFLLLMFAVATLTATRRIGQLAWWVPAAAIAAAVLPVVGLMLGFGVLPFSELAMIAVVGQLIGEAMTAVNLSGRRLHQELEQREGEVEAALALGFSTRDAHNLVARPVAAEALLPGINQTRTVGTVTLPGAFVGLVLGGASPLEAGLVQLIVLVNLMVVQGICVAVTAEFIERRIGERAAPVHTAAH</sequence>
<dbReference type="AlphaFoldDB" id="A0A4Y4DMN4"/>
<evidence type="ECO:0000256" key="4">
    <source>
        <dbReference type="ARBA" id="ARBA00022989"/>
    </source>
</evidence>
<comment type="subcellular location">
    <subcellularLocation>
        <location evidence="1">Membrane</location>
        <topology evidence="1">Multi-pass membrane protein</topology>
    </subcellularLocation>
</comment>
<evidence type="ECO:0000256" key="5">
    <source>
        <dbReference type="ARBA" id="ARBA00023136"/>
    </source>
</evidence>
<dbReference type="Pfam" id="PF03649">
    <property type="entry name" value="UPF0014"/>
    <property type="match status" value="1"/>
</dbReference>
<evidence type="ECO:0000313" key="7">
    <source>
        <dbReference type="EMBL" id="GED05134.1"/>
    </source>
</evidence>
<keyword evidence="8" id="KW-1185">Reference proteome</keyword>
<dbReference type="RefSeq" id="WP_218024626.1">
    <property type="nucleotide sequence ID" value="NZ_BAAAJL010000003.1"/>
</dbReference>
<dbReference type="Proteomes" id="UP000316612">
    <property type="component" value="Unassembled WGS sequence"/>
</dbReference>
<gene>
    <name evidence="7" type="ORF">AUR04nite_06660</name>
</gene>
<reference evidence="7 8" key="1">
    <citation type="submission" date="2019-06" db="EMBL/GenBank/DDBJ databases">
        <title>Whole genome shotgun sequence of Glutamicibacter uratoxydans NBRC 15515.</title>
        <authorList>
            <person name="Hosoyama A."/>
            <person name="Uohara A."/>
            <person name="Ohji S."/>
            <person name="Ichikawa N."/>
        </authorList>
    </citation>
    <scope>NUCLEOTIDE SEQUENCE [LARGE SCALE GENOMIC DNA]</scope>
    <source>
        <strain evidence="7 8">NBRC 15515</strain>
    </source>
</reference>
<keyword evidence="3 6" id="KW-0812">Transmembrane</keyword>
<dbReference type="GO" id="GO:0005886">
    <property type="term" value="C:plasma membrane"/>
    <property type="evidence" value="ECO:0007669"/>
    <property type="project" value="TreeGrafter"/>
</dbReference>
<feature type="transmembrane region" description="Helical" evidence="6">
    <location>
        <begin position="88"/>
        <end position="113"/>
    </location>
</feature>
<feature type="transmembrane region" description="Helical" evidence="6">
    <location>
        <begin position="38"/>
        <end position="56"/>
    </location>
</feature>
<dbReference type="InterPro" id="IPR005226">
    <property type="entry name" value="UPF0014_fam"/>
</dbReference>
<organism evidence="7 8">
    <name type="scientific">Glutamicibacter uratoxydans</name>
    <name type="common">Arthrobacter uratoxydans</name>
    <dbReference type="NCBI Taxonomy" id="43667"/>
    <lineage>
        <taxon>Bacteria</taxon>
        <taxon>Bacillati</taxon>
        <taxon>Actinomycetota</taxon>
        <taxon>Actinomycetes</taxon>
        <taxon>Micrococcales</taxon>
        <taxon>Micrococcaceae</taxon>
        <taxon>Glutamicibacter</taxon>
    </lineage>
</organism>
<evidence type="ECO:0000256" key="3">
    <source>
        <dbReference type="ARBA" id="ARBA00022692"/>
    </source>
</evidence>
<name>A0A4Y4DMN4_GLUUR</name>
<evidence type="ECO:0000313" key="8">
    <source>
        <dbReference type="Proteomes" id="UP000316612"/>
    </source>
</evidence>
<comment type="similarity">
    <text evidence="2">Belongs to the UPF0014 family.</text>
</comment>
<keyword evidence="4 6" id="KW-1133">Transmembrane helix</keyword>
<evidence type="ECO:0000256" key="2">
    <source>
        <dbReference type="ARBA" id="ARBA00005268"/>
    </source>
</evidence>
<keyword evidence="5 6" id="KW-0472">Membrane</keyword>
<dbReference type="PANTHER" id="PTHR30028">
    <property type="entry name" value="UPF0014 INNER MEMBRANE PROTEIN YBBM-RELATED"/>
    <property type="match status" value="1"/>
</dbReference>
<proteinExistence type="inferred from homology"/>